<dbReference type="eggNOG" id="KOG1177">
    <property type="taxonomic scope" value="Eukaryota"/>
</dbReference>
<evidence type="ECO:0000256" key="6">
    <source>
        <dbReference type="ARBA" id="ARBA00047319"/>
    </source>
</evidence>
<dbReference type="Proteomes" id="UP000014500">
    <property type="component" value="Unassembled WGS sequence"/>
</dbReference>
<evidence type="ECO:0000313" key="10">
    <source>
        <dbReference type="EnsemblMetazoa" id="SMAR002529-PA"/>
    </source>
</evidence>
<dbReference type="SUPFAM" id="SSF56801">
    <property type="entry name" value="Acetyl-CoA synthetase-like"/>
    <property type="match status" value="1"/>
</dbReference>
<dbReference type="Pfam" id="PF00501">
    <property type="entry name" value="AMP-binding"/>
    <property type="match status" value="1"/>
</dbReference>
<evidence type="ECO:0000256" key="4">
    <source>
        <dbReference type="ARBA" id="ARBA00039009"/>
    </source>
</evidence>
<dbReference type="AlphaFoldDB" id="T1INF2"/>
<dbReference type="InterPro" id="IPR045851">
    <property type="entry name" value="AMP-bd_C_sf"/>
</dbReference>
<keyword evidence="2" id="KW-0436">Ligase</keyword>
<comment type="catalytic activity">
    <reaction evidence="7">
        <text>a medium-chain fatty acid + ATP + CoA = a medium-chain fatty acyl-CoA + AMP + diphosphate</text>
        <dbReference type="Rhea" id="RHEA:48340"/>
        <dbReference type="ChEBI" id="CHEBI:30616"/>
        <dbReference type="ChEBI" id="CHEBI:33019"/>
        <dbReference type="ChEBI" id="CHEBI:57287"/>
        <dbReference type="ChEBI" id="CHEBI:59558"/>
        <dbReference type="ChEBI" id="CHEBI:90546"/>
        <dbReference type="ChEBI" id="CHEBI:456215"/>
        <dbReference type="EC" id="6.2.1.2"/>
    </reaction>
</comment>
<comment type="catalytic activity">
    <reaction evidence="6">
        <text>octanoate + ATP + CoA = octanoyl-CoA + AMP + diphosphate</text>
        <dbReference type="Rhea" id="RHEA:33631"/>
        <dbReference type="ChEBI" id="CHEBI:25646"/>
        <dbReference type="ChEBI" id="CHEBI:30616"/>
        <dbReference type="ChEBI" id="CHEBI:33019"/>
        <dbReference type="ChEBI" id="CHEBI:57287"/>
        <dbReference type="ChEBI" id="CHEBI:57386"/>
        <dbReference type="ChEBI" id="CHEBI:456215"/>
    </reaction>
</comment>
<dbReference type="Gene3D" id="2.30.38.10">
    <property type="entry name" value="Luciferase, Domain 3"/>
    <property type="match status" value="1"/>
</dbReference>
<evidence type="ECO:0000313" key="11">
    <source>
        <dbReference type="Proteomes" id="UP000014500"/>
    </source>
</evidence>
<dbReference type="FunFam" id="3.30.300.30:FF:000008">
    <property type="entry name" value="2,3-dihydroxybenzoate-AMP ligase"/>
    <property type="match status" value="1"/>
</dbReference>
<feature type="domain" description="AMP-dependent synthetase/ligase" evidence="8">
    <location>
        <begin position="51"/>
        <end position="441"/>
    </location>
</feature>
<dbReference type="CDD" id="cd05917">
    <property type="entry name" value="FACL_like_2"/>
    <property type="match status" value="1"/>
</dbReference>
<dbReference type="OMA" id="ICCRGYN"/>
<evidence type="ECO:0000256" key="1">
    <source>
        <dbReference type="ARBA" id="ARBA00006432"/>
    </source>
</evidence>
<dbReference type="Gene3D" id="3.40.50.980">
    <property type="match status" value="2"/>
</dbReference>
<evidence type="ECO:0000256" key="5">
    <source>
        <dbReference type="ARBA" id="ARBA00039638"/>
    </source>
</evidence>
<reference evidence="11" key="1">
    <citation type="submission" date="2011-05" db="EMBL/GenBank/DDBJ databases">
        <authorList>
            <person name="Richards S.R."/>
            <person name="Qu J."/>
            <person name="Jiang H."/>
            <person name="Jhangiani S.N."/>
            <person name="Agravi P."/>
            <person name="Goodspeed R."/>
            <person name="Gross S."/>
            <person name="Mandapat C."/>
            <person name="Jackson L."/>
            <person name="Mathew T."/>
            <person name="Pu L."/>
            <person name="Thornton R."/>
            <person name="Saada N."/>
            <person name="Wilczek-Boney K.B."/>
            <person name="Lee S."/>
            <person name="Kovar C."/>
            <person name="Wu Y."/>
            <person name="Scherer S.E."/>
            <person name="Worley K.C."/>
            <person name="Muzny D.M."/>
            <person name="Gibbs R."/>
        </authorList>
    </citation>
    <scope>NUCLEOTIDE SEQUENCE</scope>
    <source>
        <strain evidence="11">Brora</strain>
    </source>
</reference>
<evidence type="ECO:0000259" key="8">
    <source>
        <dbReference type="Pfam" id="PF00501"/>
    </source>
</evidence>
<dbReference type="Gene3D" id="3.30.300.30">
    <property type="match status" value="1"/>
</dbReference>
<dbReference type="GO" id="GO:0006631">
    <property type="term" value="P:fatty acid metabolic process"/>
    <property type="evidence" value="ECO:0007669"/>
    <property type="project" value="TreeGrafter"/>
</dbReference>
<name>T1INF2_STRMM</name>
<dbReference type="FunFam" id="3.40.50.12780:FF:000003">
    <property type="entry name" value="Long-chain-fatty-acid--CoA ligase FadD"/>
    <property type="match status" value="1"/>
</dbReference>
<proteinExistence type="inferred from homology"/>
<comment type="similarity">
    <text evidence="1">Belongs to the ATP-dependent AMP-binding enzyme family.</text>
</comment>
<dbReference type="Pfam" id="PF13193">
    <property type="entry name" value="AMP-binding_C"/>
    <property type="match status" value="1"/>
</dbReference>
<dbReference type="PANTHER" id="PTHR43201:SF5">
    <property type="entry name" value="MEDIUM-CHAIN ACYL-COA LIGASE ACSF2, MITOCHONDRIAL"/>
    <property type="match status" value="1"/>
</dbReference>
<evidence type="ECO:0000256" key="2">
    <source>
        <dbReference type="ARBA" id="ARBA00022598"/>
    </source>
</evidence>
<dbReference type="PROSITE" id="PS00455">
    <property type="entry name" value="AMP_BINDING"/>
    <property type="match status" value="1"/>
</dbReference>
<feature type="domain" description="AMP-binding enzyme C-terminal" evidence="9">
    <location>
        <begin position="492"/>
        <end position="567"/>
    </location>
</feature>
<dbReference type="EMBL" id="JH431165">
    <property type="status" value="NOT_ANNOTATED_CDS"/>
    <property type="molecule type" value="Genomic_DNA"/>
</dbReference>
<dbReference type="GO" id="GO:0031956">
    <property type="term" value="F:medium-chain fatty acid-CoA ligase activity"/>
    <property type="evidence" value="ECO:0007669"/>
    <property type="project" value="UniProtKB-EC"/>
</dbReference>
<evidence type="ECO:0000256" key="7">
    <source>
        <dbReference type="ARBA" id="ARBA00048277"/>
    </source>
</evidence>
<dbReference type="HOGENOM" id="CLU_000022_59_7_1"/>
<keyword evidence="11" id="KW-1185">Reference proteome</keyword>
<dbReference type="PhylomeDB" id="T1INF2"/>
<dbReference type="InterPro" id="IPR020845">
    <property type="entry name" value="AMP-binding_CS"/>
</dbReference>
<dbReference type="EnsemblMetazoa" id="SMAR002529-RA">
    <property type="protein sequence ID" value="SMAR002529-PA"/>
    <property type="gene ID" value="SMAR002529"/>
</dbReference>
<dbReference type="STRING" id="126957.T1INF2"/>
<reference evidence="10" key="2">
    <citation type="submission" date="2015-02" db="UniProtKB">
        <authorList>
            <consortium name="EnsemblMetazoa"/>
        </authorList>
    </citation>
    <scope>IDENTIFICATION</scope>
</reference>
<evidence type="ECO:0000259" key="9">
    <source>
        <dbReference type="Pfam" id="PF13193"/>
    </source>
</evidence>
<comment type="function">
    <text evidence="3">Acyl-CoA synthases catalyze the initial reaction in fatty acid metabolism, by forming a thioester with CoA. Has some preference toward medium-chain substrates. Plays a role in adipocyte differentiation.</text>
</comment>
<accession>T1INF2</accession>
<dbReference type="PANTHER" id="PTHR43201">
    <property type="entry name" value="ACYL-COA SYNTHETASE"/>
    <property type="match status" value="1"/>
</dbReference>
<sequence length="584" mass="65321">MSCLGAKLNYAKLFTKHCLPVSAVNYSTKWSYFNQPGKDPLLGLTVGQLLDQSAELYGDNEAVVFCQSNTRKTYTQFKQDADKFAAGLIATGLKKGDRIGIWSPNYYEWILTQYASAKAGLILVNINPAYQTRELEYSLKKVGIRALISAETFKTQKYYEMLQSILPLLSTSSPGQIKDRLEGFTHLIMISDKNYAGSYKISDVMNAAESKHYKELEDLQSEIQFDSPANIQFTSGTTGNAKGTMLSHFNIVNNGYLVGEKMKYFDRIHRICLPVPLYHCLGCVVGSIAAVKYGACMVFPTPSFNATATAQALDKEKCTAVYGTPTMFIDILNLPDIDKYDFSSVTTGIISGAACPEVIFKKTGEILNAKNLAVCYGCTETSPVITQTSHEDSIETKSTTVGKVLQHTELKIVDPVTKQIVPCGQSGELWSRGYLVMLEYWNEPEKTAECITPDRWYRTGDLAVADEEGYIRIVGRIKDMIIRGGENIYPREIEEFLHTHPKIAQAHVVGVPDPRLGEELCVWINLKPGETLSEQEVRVYCKGQLSHFKIPRYMKFVDKFPTTISGKIQKFVIREKATKELNLK</sequence>
<dbReference type="InterPro" id="IPR025110">
    <property type="entry name" value="AMP-bd_C"/>
</dbReference>
<protein>
    <recommendedName>
        <fullName evidence="5">Medium-chain acyl-CoA ligase ACSF2, mitochondrial</fullName>
        <ecNumber evidence="4">6.2.1.2</ecNumber>
    </recommendedName>
</protein>
<evidence type="ECO:0000256" key="3">
    <source>
        <dbReference type="ARBA" id="ARBA00037247"/>
    </source>
</evidence>
<dbReference type="InterPro" id="IPR000873">
    <property type="entry name" value="AMP-dep_synth/lig_dom"/>
</dbReference>
<organism evidence="10 11">
    <name type="scientific">Strigamia maritima</name>
    <name type="common">European centipede</name>
    <name type="synonym">Geophilus maritimus</name>
    <dbReference type="NCBI Taxonomy" id="126957"/>
    <lineage>
        <taxon>Eukaryota</taxon>
        <taxon>Metazoa</taxon>
        <taxon>Ecdysozoa</taxon>
        <taxon>Arthropoda</taxon>
        <taxon>Myriapoda</taxon>
        <taxon>Chilopoda</taxon>
        <taxon>Pleurostigmophora</taxon>
        <taxon>Geophilomorpha</taxon>
        <taxon>Linotaeniidae</taxon>
        <taxon>Strigamia</taxon>
    </lineage>
</organism>
<dbReference type="EC" id="6.2.1.2" evidence="4"/>